<feature type="transmembrane region" description="Helical" evidence="1">
    <location>
        <begin position="21"/>
        <end position="40"/>
    </location>
</feature>
<feature type="transmembrane region" description="Helical" evidence="1">
    <location>
        <begin position="250"/>
        <end position="269"/>
    </location>
</feature>
<proteinExistence type="predicted"/>
<dbReference type="AlphaFoldDB" id="C6LB96"/>
<keyword evidence="1" id="KW-0812">Transmembrane</keyword>
<comment type="caution">
    <text evidence="2">The sequence shown here is derived from an EMBL/GenBank/DDBJ whole genome shotgun (WGS) entry which is preliminary data.</text>
</comment>
<reference evidence="2" key="1">
    <citation type="submission" date="2009-07" db="EMBL/GenBank/DDBJ databases">
        <authorList>
            <person name="Weinstock G."/>
            <person name="Sodergren E."/>
            <person name="Clifton S."/>
            <person name="Fulton L."/>
            <person name="Fulton B."/>
            <person name="Courtney L."/>
            <person name="Fronick C."/>
            <person name="Harrison M."/>
            <person name="Strong C."/>
            <person name="Farmer C."/>
            <person name="Delahaunty K."/>
            <person name="Markovic C."/>
            <person name="Hall O."/>
            <person name="Minx P."/>
            <person name="Tomlinson C."/>
            <person name="Mitreva M."/>
            <person name="Nelson J."/>
            <person name="Hou S."/>
            <person name="Wollam A."/>
            <person name="Pepin K.H."/>
            <person name="Johnson M."/>
            <person name="Bhonagiri V."/>
            <person name="Nash W.E."/>
            <person name="Warren W."/>
            <person name="Chinwalla A."/>
            <person name="Mardis E.R."/>
            <person name="Wilson R.K."/>
        </authorList>
    </citation>
    <scope>NUCLEOTIDE SEQUENCE [LARGE SCALE GENOMIC DNA]</scope>
    <source>
        <strain evidence="2">DSM 14469</strain>
    </source>
</reference>
<evidence type="ECO:0000256" key="1">
    <source>
        <dbReference type="SAM" id="Phobius"/>
    </source>
</evidence>
<dbReference type="EMBL" id="ACCL02000003">
    <property type="protein sequence ID" value="EET62227.1"/>
    <property type="molecule type" value="Genomic_DNA"/>
</dbReference>
<dbReference type="OrthoDB" id="1862600at2"/>
<dbReference type="PANTHER" id="PTHR37305">
    <property type="entry name" value="INTEGRAL MEMBRANE PROTEIN-RELATED"/>
    <property type="match status" value="1"/>
</dbReference>
<dbReference type="Pfam" id="PF12730">
    <property type="entry name" value="ABC2_membrane_4"/>
    <property type="match status" value="1"/>
</dbReference>
<accession>C6LB96</accession>
<keyword evidence="1" id="KW-1133">Transmembrane helix</keyword>
<dbReference type="eggNOG" id="COG1277">
    <property type="taxonomic scope" value="Bacteria"/>
</dbReference>
<dbReference type="PANTHER" id="PTHR37305:SF1">
    <property type="entry name" value="MEMBRANE PROTEIN"/>
    <property type="match status" value="1"/>
</dbReference>
<name>C6LB96_9FIRM</name>
<dbReference type="GO" id="GO:0140359">
    <property type="term" value="F:ABC-type transporter activity"/>
    <property type="evidence" value="ECO:0007669"/>
    <property type="project" value="InterPro"/>
</dbReference>
<feature type="transmembrane region" description="Helical" evidence="1">
    <location>
        <begin position="132"/>
        <end position="153"/>
    </location>
</feature>
<dbReference type="STRING" id="168384.SAMN05660368_01361"/>
<evidence type="ECO:0000313" key="3">
    <source>
        <dbReference type="Proteomes" id="UP000005561"/>
    </source>
</evidence>
<feature type="transmembrane region" description="Helical" evidence="1">
    <location>
        <begin position="165"/>
        <end position="186"/>
    </location>
</feature>
<keyword evidence="1" id="KW-0472">Membrane</keyword>
<keyword evidence="3" id="KW-1185">Reference proteome</keyword>
<feature type="transmembrane region" description="Helical" evidence="1">
    <location>
        <begin position="94"/>
        <end position="120"/>
    </location>
</feature>
<dbReference type="RefSeq" id="WP_006860688.1">
    <property type="nucleotide sequence ID" value="NZ_ACCL02000003.1"/>
</dbReference>
<dbReference type="Proteomes" id="UP000005561">
    <property type="component" value="Unassembled WGS sequence"/>
</dbReference>
<gene>
    <name evidence="2" type="ORF">BRYFOR_05891</name>
</gene>
<protein>
    <recommendedName>
        <fullName evidence="4">ABC-2 type transporter</fullName>
    </recommendedName>
</protein>
<sequence>MSRLFRADLRRLKKSRIFWGMLLAEVLFMVMLCVSQYRSMVKWEETYTLDGVLFSVVHPPGILLAVICALFIGTEYSDGTIRNKIITGQTRGGIYFAGLFSCAAAAAAMLAVGFLTIAALGIPMFDKMEMSGAMFACLLAESILNVLVYASLYHMIAILCDRKSYTAIICMVLAFAVLAAGAWVIARLSEPEYIQGMLMTVDGVQDAMMEPNPNYLSGTLREVFYWLLDLIPYGQCLEIAQRMVVNPVRMAAISVGWILVINFAGFWCFKNKDIR</sequence>
<evidence type="ECO:0000313" key="2">
    <source>
        <dbReference type="EMBL" id="EET62227.1"/>
    </source>
</evidence>
<evidence type="ECO:0008006" key="4">
    <source>
        <dbReference type="Google" id="ProtNLM"/>
    </source>
</evidence>
<feature type="transmembrane region" description="Helical" evidence="1">
    <location>
        <begin position="52"/>
        <end position="73"/>
    </location>
</feature>
<dbReference type="GO" id="GO:0005886">
    <property type="term" value="C:plasma membrane"/>
    <property type="evidence" value="ECO:0007669"/>
    <property type="project" value="UniProtKB-SubCell"/>
</dbReference>
<organism evidence="2 3">
    <name type="scientific">Marvinbryantia formatexigens DSM 14469</name>
    <dbReference type="NCBI Taxonomy" id="478749"/>
    <lineage>
        <taxon>Bacteria</taxon>
        <taxon>Bacillati</taxon>
        <taxon>Bacillota</taxon>
        <taxon>Clostridia</taxon>
        <taxon>Lachnospirales</taxon>
        <taxon>Lachnospiraceae</taxon>
        <taxon>Marvinbryantia</taxon>
    </lineage>
</organism>